<dbReference type="PROSITE" id="PS51892">
    <property type="entry name" value="SUBTILASE"/>
    <property type="match status" value="1"/>
</dbReference>
<dbReference type="SUPFAM" id="SSF52743">
    <property type="entry name" value="Subtilisin-like"/>
    <property type="match status" value="1"/>
</dbReference>
<comment type="caution">
    <text evidence="8">The sequence shown here is derived from an EMBL/GenBank/DDBJ whole genome shotgun (WGS) entry which is preliminary data.</text>
</comment>
<keyword evidence="2 6" id="KW-0645">Protease</keyword>
<sequence>MRKITILIVFLFLGLVTKAQEHFYYYKGEKIPLTLNKERVNFRASSDFDRTELERNNLKINYLSEDDAAYFGEVEIGTKDYQQSIDNIRNIKGVLNVFPHFAKTETNSIGTSDIFYIKLKNIKDLSLLERDAEVLGCKIVNAIPNMPLWIIVKLDDNAKMTSVEAANKLFEKGVYAEMDPAFMFDFKPNCTNDSDFSSLWGLKNNTYPGMDINVCPAWNITTGAGIKIAILDQGIDTNHLDLSGNIHSVSYDAKSGTSPSVFGNEEHGTHVAGIAGAIKDNNLQVTGVAPSAKLIPVSHSMYISTTISAELADGIAWAWQNGADVINNSWGDQGIYYNKLYSPALENAIEDAMALGRNGKGTVVVFASGNNAPPMEYPGNFHDDILTVGAMQKDGKWRTSSSFGDKLDVVAPGENILSTIPYNEIDSLSGTSMAAPHVSGIAALVLSVNPDLTGKEVRDIIESTAKKVRTDEYTYTVKPTRPNGTWYERMGYGLVDAYAAVQKAQETLKQDLYIRISPFDGGYEPRTYVSYTWLWDSPDIWNRRFNDNGTTHQNVEYLGPPHNYINIRITNRGKVPSTVQDSVRLHWAKAGTTQDWDMYWNGNLKYNNIPLGGVVATKAIPVLQPGQSTVVKIPWSNVPNPISYGQIFENSQSFSLLARIISEDDPMTFPEGFNLMTNVKNNNNIGWKNVTVLFARLYHLVPIGDVIIVRNPVDRIKLYDIGFKIDAEDVGKPVFQEAEVALTLDPVLYEAWERGGKQSYNVREGKQTNEVIVTGDNAKLKNVTFLPEEMGVLSLSFNFLTQEITPKESHLYHIYQEDVEESEVIGGTSFLIEKTERELFNANAGNDIAVNKNEVITLSADDIGETAVYNWYDEDRNLLHEGKNYQIALDSNKKLTLEVIASVDGYKDYDEVSVTLKPNMLKAIAPNPASSSITVSYVVNNADSAYISVVPVYGGVPGNETNYVLNIDEQQMQIDLLGYANGVYKVILYCNGNLVSSENLIINH</sequence>
<dbReference type="InterPro" id="IPR000209">
    <property type="entry name" value="Peptidase_S8/S53_dom"/>
</dbReference>
<evidence type="ECO:0000256" key="1">
    <source>
        <dbReference type="ARBA" id="ARBA00011073"/>
    </source>
</evidence>
<dbReference type="InterPro" id="IPR023828">
    <property type="entry name" value="Peptidase_S8_Ser-AS"/>
</dbReference>
<evidence type="ECO:0000256" key="3">
    <source>
        <dbReference type="ARBA" id="ARBA00022801"/>
    </source>
</evidence>
<evidence type="ECO:0000256" key="2">
    <source>
        <dbReference type="ARBA" id="ARBA00022670"/>
    </source>
</evidence>
<dbReference type="PRINTS" id="PR00723">
    <property type="entry name" value="SUBTILISIN"/>
</dbReference>
<dbReference type="InterPro" id="IPR050131">
    <property type="entry name" value="Peptidase_S8_subtilisin-like"/>
</dbReference>
<dbReference type="Proteomes" id="UP000295215">
    <property type="component" value="Unassembled WGS sequence"/>
</dbReference>
<dbReference type="PANTHER" id="PTHR43806">
    <property type="entry name" value="PEPTIDASE S8"/>
    <property type="match status" value="1"/>
</dbReference>
<comment type="similarity">
    <text evidence="1 6">Belongs to the peptidase S8 family.</text>
</comment>
<keyword evidence="9" id="KW-1185">Reference proteome</keyword>
<evidence type="ECO:0000259" key="7">
    <source>
        <dbReference type="Pfam" id="PF00082"/>
    </source>
</evidence>
<dbReference type="InterPro" id="IPR022398">
    <property type="entry name" value="Peptidase_S8_His-AS"/>
</dbReference>
<accession>A0A4R7EWI4</accession>
<keyword evidence="3 6" id="KW-0378">Hydrolase</keyword>
<keyword evidence="4 6" id="KW-0720">Serine protease</keyword>
<evidence type="ECO:0000313" key="8">
    <source>
        <dbReference type="EMBL" id="TDS58865.1"/>
    </source>
</evidence>
<dbReference type="InterPro" id="IPR036852">
    <property type="entry name" value="Peptidase_S8/S53_dom_sf"/>
</dbReference>
<dbReference type="Gene3D" id="3.40.50.200">
    <property type="entry name" value="Peptidase S8/S53 domain"/>
    <property type="match status" value="1"/>
</dbReference>
<dbReference type="GO" id="GO:0004252">
    <property type="term" value="F:serine-type endopeptidase activity"/>
    <property type="evidence" value="ECO:0007669"/>
    <property type="project" value="UniProtKB-UniRule"/>
</dbReference>
<name>A0A4R7EWI4_9FLAO</name>
<feature type="active site" description="Charge relay system" evidence="5 6">
    <location>
        <position position="267"/>
    </location>
</feature>
<gene>
    <name evidence="8" type="ORF">C8P70_11147</name>
</gene>
<evidence type="ECO:0000256" key="5">
    <source>
        <dbReference type="PIRSR" id="PIRSR615500-1"/>
    </source>
</evidence>
<dbReference type="Pfam" id="PF00082">
    <property type="entry name" value="Peptidase_S8"/>
    <property type="match status" value="1"/>
</dbReference>
<proteinExistence type="inferred from homology"/>
<dbReference type="PROSITE" id="PS00138">
    <property type="entry name" value="SUBTILASE_SER"/>
    <property type="match status" value="1"/>
</dbReference>
<evidence type="ECO:0000256" key="6">
    <source>
        <dbReference type="PROSITE-ProRule" id="PRU01240"/>
    </source>
</evidence>
<dbReference type="PANTHER" id="PTHR43806:SF11">
    <property type="entry name" value="CEREVISIN-RELATED"/>
    <property type="match status" value="1"/>
</dbReference>
<reference evidence="8 9" key="1">
    <citation type="submission" date="2019-03" db="EMBL/GenBank/DDBJ databases">
        <title>Genomic Encyclopedia of Archaeal and Bacterial Type Strains, Phase II (KMG-II): from individual species to whole genera.</title>
        <authorList>
            <person name="Goeker M."/>
        </authorList>
    </citation>
    <scope>NUCLEOTIDE SEQUENCE [LARGE SCALE GENOMIC DNA]</scope>
    <source>
        <strain evidence="8 9">DSM 28213</strain>
    </source>
</reference>
<dbReference type="EMBL" id="SOAG01000011">
    <property type="protein sequence ID" value="TDS58865.1"/>
    <property type="molecule type" value="Genomic_DNA"/>
</dbReference>
<feature type="domain" description="Peptidase S8/S53" evidence="7">
    <location>
        <begin position="223"/>
        <end position="479"/>
    </location>
</feature>
<evidence type="ECO:0000313" key="9">
    <source>
        <dbReference type="Proteomes" id="UP000295215"/>
    </source>
</evidence>
<organism evidence="8 9">
    <name type="scientific">Myroides indicus</name>
    <dbReference type="NCBI Taxonomy" id="1323422"/>
    <lineage>
        <taxon>Bacteria</taxon>
        <taxon>Pseudomonadati</taxon>
        <taxon>Bacteroidota</taxon>
        <taxon>Flavobacteriia</taxon>
        <taxon>Flavobacteriales</taxon>
        <taxon>Flavobacteriaceae</taxon>
        <taxon>Myroides</taxon>
    </lineage>
</organism>
<dbReference type="PROSITE" id="PS00137">
    <property type="entry name" value="SUBTILASE_HIS"/>
    <property type="match status" value="1"/>
</dbReference>
<dbReference type="AlphaFoldDB" id="A0A4R7EWI4"/>
<feature type="active site" description="Charge relay system" evidence="5 6">
    <location>
        <position position="232"/>
    </location>
</feature>
<dbReference type="InterPro" id="IPR015500">
    <property type="entry name" value="Peptidase_S8_subtilisin-rel"/>
</dbReference>
<protein>
    <submittedName>
        <fullName evidence="8">Subtilase family protein</fullName>
    </submittedName>
</protein>
<feature type="active site" description="Charge relay system" evidence="5 6">
    <location>
        <position position="432"/>
    </location>
</feature>
<dbReference type="GO" id="GO:0006508">
    <property type="term" value="P:proteolysis"/>
    <property type="evidence" value="ECO:0007669"/>
    <property type="project" value="UniProtKB-KW"/>
</dbReference>
<evidence type="ECO:0000256" key="4">
    <source>
        <dbReference type="ARBA" id="ARBA00022825"/>
    </source>
</evidence>